<evidence type="ECO:0000313" key="1">
    <source>
        <dbReference type="EMBL" id="MQL54821.1"/>
    </source>
</evidence>
<gene>
    <name evidence="2" type="ORF">D1866_12005</name>
    <name evidence="1" type="ORF">GFB69_03445</name>
</gene>
<reference evidence="2 3" key="2">
    <citation type="submission" date="2019-10" db="EMBL/GenBank/DDBJ databases">
        <title>Genome Sequences from Six Type Strain Members of the Archaeal Family Sulfolobaceae: Acidianus ambivalens, Acidianus infernus, Metallosphaera prunae, Stygiolobus azoricus, Sulfolobus metallicus, and Sulfurisphaera ohwakuensis.</title>
        <authorList>
            <person name="Counts J.A."/>
            <person name="Kelly R.M."/>
        </authorList>
    </citation>
    <scope>NUCLEOTIDE SEQUENCE [LARGE SCALE GENOMIC DNA]</scope>
    <source>
        <strain evidence="2 3">LEI 10</strain>
    </source>
</reference>
<dbReference type="SUPFAM" id="SSF89550">
    <property type="entry name" value="PHP domain-like"/>
    <property type="match status" value="1"/>
</dbReference>
<dbReference type="Gene3D" id="3.20.20.140">
    <property type="entry name" value="Metal-dependent hydrolases"/>
    <property type="match status" value="1"/>
</dbReference>
<dbReference type="AlphaFoldDB" id="A0A650CXP9"/>
<dbReference type="InterPro" id="IPR016195">
    <property type="entry name" value="Pol/histidinol_Pase-like"/>
</dbReference>
<proteinExistence type="predicted"/>
<organism evidence="2 3">
    <name type="scientific">Acidianus ambivalens</name>
    <name type="common">Desulfurolobus ambivalens</name>
    <dbReference type="NCBI Taxonomy" id="2283"/>
    <lineage>
        <taxon>Archaea</taxon>
        <taxon>Thermoproteota</taxon>
        <taxon>Thermoprotei</taxon>
        <taxon>Sulfolobales</taxon>
        <taxon>Sulfolobaceae</taxon>
        <taxon>Acidianus</taxon>
    </lineage>
</organism>
<evidence type="ECO:0000313" key="4">
    <source>
        <dbReference type="Proteomes" id="UP000474054"/>
    </source>
</evidence>
<dbReference type="EMBL" id="CP045482">
    <property type="protein sequence ID" value="QGR22610.1"/>
    <property type="molecule type" value="Genomic_DNA"/>
</dbReference>
<sequence>MKLLIEPCILNFKIKHFLKKAGYDEAFIESKDSNSRISRITIVTKDKNTLFNNIKLYTGNKLIFCKPLTEEILRICISYNKVNAITVDNVNFHLFKRRAMLNLIRLHDKTIEVILPYSSSYIIYKYIIWGYKWIRNILFSSCAKDFNEIWNPLSKVNYLILHGADYEMATYWVFKSPQVFLNNVSSNYY</sequence>
<name>A0A650CXP9_ACIAM</name>
<dbReference type="EMBL" id="WHYS01000001">
    <property type="protein sequence ID" value="MQL54821.1"/>
    <property type="molecule type" value="Genomic_DNA"/>
</dbReference>
<dbReference type="KEGG" id="aamb:D1866_12005"/>
<accession>A0A650CXP9</accession>
<keyword evidence="3" id="KW-1185">Reference proteome</keyword>
<evidence type="ECO:0000313" key="3">
    <source>
        <dbReference type="Proteomes" id="UP000426328"/>
    </source>
</evidence>
<evidence type="ECO:0000313" key="2">
    <source>
        <dbReference type="EMBL" id="QGR22610.1"/>
    </source>
</evidence>
<dbReference type="Proteomes" id="UP000474054">
    <property type="component" value="Unassembled WGS sequence"/>
</dbReference>
<dbReference type="Proteomes" id="UP000426328">
    <property type="component" value="Chromosome"/>
</dbReference>
<protein>
    <submittedName>
        <fullName evidence="2">RNase P subunit p30</fullName>
    </submittedName>
</protein>
<reference evidence="1 4" key="1">
    <citation type="submission" date="2019-10" db="EMBL/GenBank/DDBJ databases">
        <title>Comparative genomics of sulfur disproportionating microorganisms.</title>
        <authorList>
            <person name="Ward L.M."/>
            <person name="Bertran E."/>
            <person name="Johnston D."/>
        </authorList>
    </citation>
    <scope>NUCLEOTIDE SEQUENCE [LARGE SCALE GENOMIC DNA]</scope>
    <source>
        <strain evidence="1 4">DSM 3772</strain>
    </source>
</reference>